<dbReference type="EMBL" id="BAAAEW010000052">
    <property type="protein sequence ID" value="GAA0770995.1"/>
    <property type="molecule type" value="Genomic_DNA"/>
</dbReference>
<protein>
    <recommendedName>
        <fullName evidence="3">WXG100 family type VII secretion target</fullName>
    </recommendedName>
</protein>
<keyword evidence="2" id="KW-1185">Reference proteome</keyword>
<dbReference type="Gene3D" id="1.20.120.20">
    <property type="entry name" value="Apolipoprotein"/>
    <property type="match status" value="1"/>
</dbReference>
<reference evidence="1 2" key="1">
    <citation type="journal article" date="2019" name="Int. J. Syst. Evol. Microbiol.">
        <title>The Global Catalogue of Microorganisms (GCM) 10K type strain sequencing project: providing services to taxonomists for standard genome sequencing and annotation.</title>
        <authorList>
            <consortium name="The Broad Institute Genomics Platform"/>
            <consortium name="The Broad Institute Genome Sequencing Center for Infectious Disease"/>
            <person name="Wu L."/>
            <person name="Ma J."/>
        </authorList>
    </citation>
    <scope>NUCLEOTIDE SEQUENCE [LARGE SCALE GENOMIC DNA]</scope>
    <source>
        <strain evidence="1 2">JCM 15503</strain>
    </source>
</reference>
<gene>
    <name evidence="1" type="ORF">GCM10009107_63190</name>
</gene>
<name>A0ABN1KMI4_9BURK</name>
<dbReference type="Proteomes" id="UP001500279">
    <property type="component" value="Unassembled WGS sequence"/>
</dbReference>
<comment type="caution">
    <text evidence="1">The sequence shown here is derived from an EMBL/GenBank/DDBJ whole genome shotgun (WGS) entry which is preliminary data.</text>
</comment>
<sequence length="167" mass="16760">MANPGIASTQKKPLGAFEVNSKQYGPVVATAMGVAQATGEAAHAGVSFSAEALKRLHDAGDALADAAGAAWDGTVASVHDLAQGIEQGLSDGYHSVMDEASEIGSDIQDAVQQAYAWGQSVEHSVADAASSVTHSVEDAASAVTDTLGDMVDGAASYVAMGLSVLRA</sequence>
<evidence type="ECO:0008006" key="3">
    <source>
        <dbReference type="Google" id="ProtNLM"/>
    </source>
</evidence>
<organism evidence="1 2">
    <name type="scientific">Ideonella azotifigens</name>
    <dbReference type="NCBI Taxonomy" id="513160"/>
    <lineage>
        <taxon>Bacteria</taxon>
        <taxon>Pseudomonadati</taxon>
        <taxon>Pseudomonadota</taxon>
        <taxon>Betaproteobacteria</taxon>
        <taxon>Burkholderiales</taxon>
        <taxon>Sphaerotilaceae</taxon>
        <taxon>Ideonella</taxon>
    </lineage>
</organism>
<evidence type="ECO:0000313" key="2">
    <source>
        <dbReference type="Proteomes" id="UP001500279"/>
    </source>
</evidence>
<accession>A0ABN1KMI4</accession>
<proteinExistence type="predicted"/>
<evidence type="ECO:0000313" key="1">
    <source>
        <dbReference type="EMBL" id="GAA0770995.1"/>
    </source>
</evidence>